<feature type="domain" description="HTH lacI-type" evidence="5">
    <location>
        <begin position="5"/>
        <end position="59"/>
    </location>
</feature>
<gene>
    <name evidence="6" type="primary">degA_5</name>
    <name evidence="6" type="ORF">GALL_137690</name>
</gene>
<keyword evidence="4" id="KW-0804">Transcription</keyword>
<dbReference type="PROSITE" id="PS50932">
    <property type="entry name" value="HTH_LACI_2"/>
    <property type="match status" value="1"/>
</dbReference>
<dbReference type="SUPFAM" id="SSF53822">
    <property type="entry name" value="Periplasmic binding protein-like I"/>
    <property type="match status" value="1"/>
</dbReference>
<evidence type="ECO:0000256" key="3">
    <source>
        <dbReference type="ARBA" id="ARBA00023125"/>
    </source>
</evidence>
<dbReference type="InterPro" id="IPR010982">
    <property type="entry name" value="Lambda_DNA-bd_dom_sf"/>
</dbReference>
<dbReference type="CDD" id="cd01392">
    <property type="entry name" value="HTH_LacI"/>
    <property type="match status" value="1"/>
</dbReference>
<dbReference type="InterPro" id="IPR028082">
    <property type="entry name" value="Peripla_BP_I"/>
</dbReference>
<organism evidence="6">
    <name type="scientific">mine drainage metagenome</name>
    <dbReference type="NCBI Taxonomy" id="410659"/>
    <lineage>
        <taxon>unclassified sequences</taxon>
        <taxon>metagenomes</taxon>
        <taxon>ecological metagenomes</taxon>
    </lineage>
</organism>
<reference evidence="6" key="1">
    <citation type="submission" date="2016-10" db="EMBL/GenBank/DDBJ databases">
        <title>Sequence of Gallionella enrichment culture.</title>
        <authorList>
            <person name="Poehlein A."/>
            <person name="Muehling M."/>
            <person name="Daniel R."/>
        </authorList>
    </citation>
    <scope>NUCLEOTIDE SEQUENCE</scope>
</reference>
<evidence type="ECO:0000256" key="4">
    <source>
        <dbReference type="ARBA" id="ARBA00023163"/>
    </source>
</evidence>
<evidence type="ECO:0000259" key="5">
    <source>
        <dbReference type="PROSITE" id="PS50932"/>
    </source>
</evidence>
<accession>A0A1J5SVG8</accession>
<dbReference type="SUPFAM" id="SSF47413">
    <property type="entry name" value="lambda repressor-like DNA-binding domains"/>
    <property type="match status" value="1"/>
</dbReference>
<dbReference type="GO" id="GO:0000976">
    <property type="term" value="F:transcription cis-regulatory region binding"/>
    <property type="evidence" value="ECO:0007669"/>
    <property type="project" value="TreeGrafter"/>
</dbReference>
<dbReference type="PANTHER" id="PTHR30146">
    <property type="entry name" value="LACI-RELATED TRANSCRIPTIONAL REPRESSOR"/>
    <property type="match status" value="1"/>
</dbReference>
<protein>
    <submittedName>
        <fullName evidence="6">HTH-type transcriptional regulator DegA</fullName>
    </submittedName>
</protein>
<dbReference type="AlphaFoldDB" id="A0A1J5SVG8"/>
<dbReference type="GO" id="GO:0003700">
    <property type="term" value="F:DNA-binding transcription factor activity"/>
    <property type="evidence" value="ECO:0007669"/>
    <property type="project" value="TreeGrafter"/>
</dbReference>
<dbReference type="PANTHER" id="PTHR30146:SF148">
    <property type="entry name" value="HTH-TYPE TRANSCRIPTIONAL REPRESSOR PURR-RELATED"/>
    <property type="match status" value="1"/>
</dbReference>
<keyword evidence="2" id="KW-0805">Transcription regulation</keyword>
<sequence length="352" mass="38767">MYAHPTIKDVARVAGVHFTTVSMALRGHPSIPAATRERIIAAANRIGYQRNRVFSALSSQRRNRQEEQFRPRLAYIANRSPASGLIMRPHHRMLIEGARHRAAELGYELDVLSVEKGYYNSATLHAYLQEHGITGLIIGAFEPDRESVELPWSDYSVVKVDSRHMDPASSLVSIDQMNGVLDAFARLRSLGYRRIGLAVGEKDEEMTDGLHHAGLLLAQSEVPVAERFPPLLFPAGTLMAGAVPLIRAYIAEHRLDALMCNWTNIRDMVVQAGYACPRQVACACLCLPRPSPALAGIVSNLNLVGERAVTLLAAQLRVEQRGIPAVSSRTYVRGNWCDGDSATPKAKSKRKS</sequence>
<keyword evidence="3" id="KW-0238">DNA-binding</keyword>
<dbReference type="EMBL" id="MLJW01000060">
    <property type="protein sequence ID" value="OIR04038.1"/>
    <property type="molecule type" value="Genomic_DNA"/>
</dbReference>
<evidence type="ECO:0000256" key="1">
    <source>
        <dbReference type="ARBA" id="ARBA00022491"/>
    </source>
</evidence>
<evidence type="ECO:0000313" key="6">
    <source>
        <dbReference type="EMBL" id="OIR04038.1"/>
    </source>
</evidence>
<proteinExistence type="predicted"/>
<comment type="caution">
    <text evidence="6">The sequence shown here is derived from an EMBL/GenBank/DDBJ whole genome shotgun (WGS) entry which is preliminary data.</text>
</comment>
<name>A0A1J5SVG8_9ZZZZ</name>
<dbReference type="InterPro" id="IPR000843">
    <property type="entry name" value="HTH_LacI"/>
</dbReference>
<dbReference type="Gene3D" id="3.40.50.2300">
    <property type="match status" value="2"/>
</dbReference>
<dbReference type="SMART" id="SM00354">
    <property type="entry name" value="HTH_LACI"/>
    <property type="match status" value="1"/>
</dbReference>
<evidence type="ECO:0000256" key="2">
    <source>
        <dbReference type="ARBA" id="ARBA00023015"/>
    </source>
</evidence>
<dbReference type="Gene3D" id="1.10.260.40">
    <property type="entry name" value="lambda repressor-like DNA-binding domains"/>
    <property type="match status" value="1"/>
</dbReference>
<keyword evidence="1" id="KW-0678">Repressor</keyword>
<dbReference type="Pfam" id="PF00356">
    <property type="entry name" value="LacI"/>
    <property type="match status" value="1"/>
</dbReference>